<dbReference type="InterPro" id="IPR000843">
    <property type="entry name" value="HTH_LacI"/>
</dbReference>
<dbReference type="SMART" id="SM00354">
    <property type="entry name" value="HTH_LACI"/>
    <property type="match status" value="1"/>
</dbReference>
<accession>F7YU17</accession>
<keyword evidence="2" id="KW-0238">DNA-binding</keyword>
<dbReference type="HOGENOM" id="CLU_037628_6_0_0"/>
<dbReference type="OrthoDB" id="269117at2"/>
<dbReference type="KEGG" id="tta:Theth_1547"/>
<dbReference type="PATRIC" id="fig|688269.3.peg.1596"/>
<feature type="domain" description="HTH lacI-type" evidence="4">
    <location>
        <begin position="1"/>
        <end position="55"/>
    </location>
</feature>
<protein>
    <submittedName>
        <fullName evidence="5">Transcriptional regulator, LacI family</fullName>
    </submittedName>
</protein>
<dbReference type="PROSITE" id="PS50932">
    <property type="entry name" value="HTH_LACI_2"/>
    <property type="match status" value="1"/>
</dbReference>
<reference evidence="5 6" key="1">
    <citation type="submission" date="2010-11" db="EMBL/GenBank/DDBJ databases">
        <title>The complete genome of Thermotoga thermarum DSM 5069.</title>
        <authorList>
            <consortium name="US DOE Joint Genome Institute (JGI-PGF)"/>
            <person name="Lucas S."/>
            <person name="Copeland A."/>
            <person name="Lapidus A."/>
            <person name="Bruce D."/>
            <person name="Goodwin L."/>
            <person name="Pitluck S."/>
            <person name="Kyrpides N."/>
            <person name="Mavromatis K."/>
            <person name="Ivanova N."/>
            <person name="Zeytun A."/>
            <person name="Brettin T."/>
            <person name="Detter J.C."/>
            <person name="Tapia R."/>
            <person name="Han C."/>
            <person name="Land M."/>
            <person name="Hauser L."/>
            <person name="Markowitz V."/>
            <person name="Cheng J.-F."/>
            <person name="Hugenholtz P."/>
            <person name="Woyke T."/>
            <person name="Wu D."/>
            <person name="Spring S."/>
            <person name="Schroeder M."/>
            <person name="Brambilla E."/>
            <person name="Klenk H.-P."/>
            <person name="Eisen J.A."/>
        </authorList>
    </citation>
    <scope>NUCLEOTIDE SEQUENCE [LARGE SCALE GENOMIC DNA]</scope>
    <source>
        <strain evidence="5 6">DSM 5069</strain>
    </source>
</reference>
<keyword evidence="3" id="KW-0804">Transcription</keyword>
<evidence type="ECO:0000256" key="1">
    <source>
        <dbReference type="ARBA" id="ARBA00023015"/>
    </source>
</evidence>
<dbReference type="STRING" id="688269.Theth_1547"/>
<dbReference type="CDD" id="cd01392">
    <property type="entry name" value="HTH_LacI"/>
    <property type="match status" value="1"/>
</dbReference>
<proteinExistence type="predicted"/>
<dbReference type="InterPro" id="IPR046335">
    <property type="entry name" value="LacI/GalR-like_sensor"/>
</dbReference>
<dbReference type="InterPro" id="IPR028082">
    <property type="entry name" value="Peripla_BP_I"/>
</dbReference>
<keyword evidence="6" id="KW-1185">Reference proteome</keyword>
<evidence type="ECO:0000256" key="3">
    <source>
        <dbReference type="ARBA" id="ARBA00023163"/>
    </source>
</evidence>
<keyword evidence="1" id="KW-0805">Transcription regulation</keyword>
<dbReference type="GO" id="GO:0000976">
    <property type="term" value="F:transcription cis-regulatory region binding"/>
    <property type="evidence" value="ECO:0007669"/>
    <property type="project" value="TreeGrafter"/>
</dbReference>
<dbReference type="InterPro" id="IPR010982">
    <property type="entry name" value="Lambda_DNA-bd_dom_sf"/>
</dbReference>
<dbReference type="SUPFAM" id="SSF53822">
    <property type="entry name" value="Periplasmic binding protein-like I"/>
    <property type="match status" value="1"/>
</dbReference>
<dbReference type="Pfam" id="PF13377">
    <property type="entry name" value="Peripla_BP_3"/>
    <property type="match status" value="1"/>
</dbReference>
<dbReference type="Gene3D" id="1.10.260.40">
    <property type="entry name" value="lambda repressor-like DNA-binding domains"/>
    <property type="match status" value="1"/>
</dbReference>
<dbReference type="PANTHER" id="PTHR30146:SF24">
    <property type="entry name" value="XYLOSE OPERON REGULATORY PROTEIN"/>
    <property type="match status" value="1"/>
</dbReference>
<dbReference type="PRINTS" id="PR00036">
    <property type="entry name" value="HTHLACI"/>
</dbReference>
<name>F7YU17_9THEM</name>
<dbReference type="SUPFAM" id="SSF47413">
    <property type="entry name" value="lambda repressor-like DNA-binding domains"/>
    <property type="match status" value="1"/>
</dbReference>
<organism evidence="5 6">
    <name type="scientific">Pseudothermotoga thermarum DSM 5069</name>
    <dbReference type="NCBI Taxonomy" id="688269"/>
    <lineage>
        <taxon>Bacteria</taxon>
        <taxon>Thermotogati</taxon>
        <taxon>Thermotogota</taxon>
        <taxon>Thermotogae</taxon>
        <taxon>Thermotogales</taxon>
        <taxon>Thermotogaceae</taxon>
        <taxon>Pseudothermotoga</taxon>
    </lineage>
</organism>
<dbReference type="RefSeq" id="WP_013932812.1">
    <property type="nucleotide sequence ID" value="NC_015707.1"/>
</dbReference>
<dbReference type="eggNOG" id="COG1609">
    <property type="taxonomic scope" value="Bacteria"/>
</dbReference>
<dbReference type="Proteomes" id="UP000006804">
    <property type="component" value="Chromosome"/>
</dbReference>
<dbReference type="Pfam" id="PF00356">
    <property type="entry name" value="LacI"/>
    <property type="match status" value="1"/>
</dbReference>
<sequence length="324" mass="36887">MTVKDIAKLCGVSVATVSRVFNEPEKVKPETRAKVLQVAEKYGYVSHAVARSLRKRRTGVFLLTVMSKVESVFEDSYVSKFLKGAVRYFSEKGLKLIVDCFTKGDVREYYTKLVRSRLVDGYILMDIKENDERIDLLKNLGVPFVCVGQNSRKDFIFVDTNNRKGGQIAAQHLCELGCRKLLYVGGEPDLPFEKERLAGFKEVALKHGSQITVTYSHYDRNKTLEIFSTYDIKQFDGIFCTSDAVAYIVLRYMEENRVEIPLVGFDNILISEIAGITTVDQQIELVGQKAAEKIHKLSLREKVKSEIIDVQLIVRGTKKFMREK</sequence>
<gene>
    <name evidence="5" type="ORF">Theth_1547</name>
</gene>
<evidence type="ECO:0000259" key="4">
    <source>
        <dbReference type="PROSITE" id="PS50932"/>
    </source>
</evidence>
<dbReference type="CDD" id="cd06267">
    <property type="entry name" value="PBP1_LacI_sugar_binding-like"/>
    <property type="match status" value="1"/>
</dbReference>
<dbReference type="AlphaFoldDB" id="F7YU17"/>
<evidence type="ECO:0000313" key="5">
    <source>
        <dbReference type="EMBL" id="AEH51600.1"/>
    </source>
</evidence>
<evidence type="ECO:0000256" key="2">
    <source>
        <dbReference type="ARBA" id="ARBA00023125"/>
    </source>
</evidence>
<dbReference type="Gene3D" id="3.40.50.2300">
    <property type="match status" value="2"/>
</dbReference>
<dbReference type="GO" id="GO:0003700">
    <property type="term" value="F:DNA-binding transcription factor activity"/>
    <property type="evidence" value="ECO:0007669"/>
    <property type="project" value="TreeGrafter"/>
</dbReference>
<dbReference type="PANTHER" id="PTHR30146">
    <property type="entry name" value="LACI-RELATED TRANSCRIPTIONAL REPRESSOR"/>
    <property type="match status" value="1"/>
</dbReference>
<evidence type="ECO:0000313" key="6">
    <source>
        <dbReference type="Proteomes" id="UP000006804"/>
    </source>
</evidence>
<dbReference type="EMBL" id="CP002351">
    <property type="protein sequence ID" value="AEH51600.1"/>
    <property type="molecule type" value="Genomic_DNA"/>
</dbReference>